<dbReference type="Proteomes" id="UP000654345">
    <property type="component" value="Unassembled WGS sequence"/>
</dbReference>
<dbReference type="EMBL" id="BNJG01000003">
    <property type="protein sequence ID" value="GHO58894.1"/>
    <property type="molecule type" value="Genomic_DNA"/>
</dbReference>
<gene>
    <name evidence="1" type="ORF">KSB_73690</name>
</gene>
<accession>A0ABQ3V178</accession>
<reference evidence="1 2" key="1">
    <citation type="journal article" date="2021" name="Int. J. Syst. Evol. Microbiol.">
        <title>Reticulibacter mediterranei gen. nov., sp. nov., within the new family Reticulibacteraceae fam. nov., and Ktedonospora formicarum gen. nov., sp. nov., Ktedonobacter robiniae sp. nov., Dictyobacter formicarum sp. nov. and Dictyobacter arantiisoli sp. nov., belonging to the class Ktedonobacteria.</title>
        <authorList>
            <person name="Yabe S."/>
            <person name="Zheng Y."/>
            <person name="Wang C.M."/>
            <person name="Sakai Y."/>
            <person name="Abe K."/>
            <person name="Yokota A."/>
            <person name="Donadio S."/>
            <person name="Cavaletti L."/>
            <person name="Monciardini P."/>
        </authorList>
    </citation>
    <scope>NUCLEOTIDE SEQUENCE [LARGE SCALE GENOMIC DNA]</scope>
    <source>
        <strain evidence="1 2">SOSP1-30</strain>
    </source>
</reference>
<evidence type="ECO:0000313" key="1">
    <source>
        <dbReference type="EMBL" id="GHO58894.1"/>
    </source>
</evidence>
<organism evidence="1 2">
    <name type="scientific">Ktedonobacter robiniae</name>
    <dbReference type="NCBI Taxonomy" id="2778365"/>
    <lineage>
        <taxon>Bacteria</taxon>
        <taxon>Bacillati</taxon>
        <taxon>Chloroflexota</taxon>
        <taxon>Ktedonobacteria</taxon>
        <taxon>Ktedonobacterales</taxon>
        <taxon>Ktedonobacteraceae</taxon>
        <taxon>Ktedonobacter</taxon>
    </lineage>
</organism>
<dbReference type="RefSeq" id="WP_201375133.1">
    <property type="nucleotide sequence ID" value="NZ_BNJG01000003.1"/>
</dbReference>
<evidence type="ECO:0000313" key="2">
    <source>
        <dbReference type="Proteomes" id="UP000654345"/>
    </source>
</evidence>
<comment type="caution">
    <text evidence="1">The sequence shown here is derived from an EMBL/GenBank/DDBJ whole genome shotgun (WGS) entry which is preliminary data.</text>
</comment>
<protein>
    <submittedName>
        <fullName evidence="1">Uncharacterized protein</fullName>
    </submittedName>
</protein>
<keyword evidence="2" id="KW-1185">Reference proteome</keyword>
<name>A0ABQ3V178_9CHLR</name>
<sequence length="164" mass="17673">MNFTNQQQYANAWQQGNYNQIPHQEAWQNYNQFAQQASPQELEQAHQQVYAQMPPEQRGGLLQNLLGGLTQRGFSPQQAGVQNTDPYSMSPAEAARVTSYTQQKDPDLLKQIFGPGGALSSPLAKVAVAGVAAYAANRFLGGQGNPLGSAFGGNNNNNNHGGLL</sequence>
<proteinExistence type="predicted"/>